<feature type="binding site" evidence="11">
    <location>
        <position position="8"/>
    </location>
    <ligand>
        <name>Mg(2+)</name>
        <dbReference type="ChEBI" id="CHEBI:18420"/>
    </ligand>
</feature>
<dbReference type="EMBL" id="LGHB01000022">
    <property type="protein sequence ID" value="KUK95982.1"/>
    <property type="molecule type" value="Genomic_DNA"/>
</dbReference>
<dbReference type="Pfam" id="PF00817">
    <property type="entry name" value="IMS"/>
    <property type="match status" value="1"/>
</dbReference>
<evidence type="ECO:0000259" key="12">
    <source>
        <dbReference type="PROSITE" id="PS50173"/>
    </source>
</evidence>
<keyword evidence="3 11" id="KW-0548">Nucleotidyltransferase</keyword>
<dbReference type="Pfam" id="PF11798">
    <property type="entry name" value="IMS_HHH"/>
    <property type="match status" value="1"/>
</dbReference>
<dbReference type="AlphaFoldDB" id="A0A101FT29"/>
<dbReference type="PROSITE" id="PS50173">
    <property type="entry name" value="UMUC"/>
    <property type="match status" value="1"/>
</dbReference>
<evidence type="ECO:0000256" key="3">
    <source>
        <dbReference type="ARBA" id="ARBA00022695"/>
    </source>
</evidence>
<dbReference type="InterPro" id="IPR043128">
    <property type="entry name" value="Rev_trsase/Diguanyl_cyclase"/>
</dbReference>
<feature type="site" description="Substrate discrimination" evidence="11">
    <location>
        <position position="13"/>
    </location>
</feature>
<reference evidence="15 16" key="2">
    <citation type="journal article" date="2015" name="MBio">
        <title>Genome-Resolved Metagenomic Analysis Reveals Roles for Candidate Phyla and Other Microbial Community Members in Biogeochemical Transformations in Oil Reservoirs.</title>
        <authorList>
            <person name="Hu P."/>
            <person name="Tom L."/>
            <person name="Singh A."/>
            <person name="Thomas B.C."/>
            <person name="Baker B.J."/>
            <person name="Piceno Y.M."/>
            <person name="Andersen G.L."/>
            <person name="Banfield J.F."/>
        </authorList>
    </citation>
    <scope>NUCLEOTIDE SEQUENCE [LARGE SCALE GENOMIC DNA]</scope>
    <source>
        <strain evidence="13">57_489</strain>
    </source>
</reference>
<evidence type="ECO:0000313" key="16">
    <source>
        <dbReference type="Proteomes" id="UP000057043"/>
    </source>
</evidence>
<dbReference type="Gene3D" id="1.10.150.20">
    <property type="entry name" value="5' to 3' exonuclease, C-terminal subdomain"/>
    <property type="match status" value="1"/>
</dbReference>
<dbReference type="GO" id="GO:0005737">
    <property type="term" value="C:cytoplasm"/>
    <property type="evidence" value="ECO:0007669"/>
    <property type="project" value="UniProtKB-SubCell"/>
</dbReference>
<dbReference type="InterPro" id="IPR043502">
    <property type="entry name" value="DNA/RNA_pol_sf"/>
</dbReference>
<dbReference type="InterPro" id="IPR001126">
    <property type="entry name" value="UmuC"/>
</dbReference>
<evidence type="ECO:0000256" key="11">
    <source>
        <dbReference type="HAMAP-Rule" id="MF_01113"/>
    </source>
</evidence>
<dbReference type="SUPFAM" id="SSF100879">
    <property type="entry name" value="Lesion bypass DNA polymerase (Y-family), little finger domain"/>
    <property type="match status" value="1"/>
</dbReference>
<dbReference type="SUPFAM" id="SSF56672">
    <property type="entry name" value="DNA/RNA polymerases"/>
    <property type="match status" value="1"/>
</dbReference>
<organism evidence="13 16">
    <name type="scientific">Methanothrix harundinacea</name>
    <dbReference type="NCBI Taxonomy" id="301375"/>
    <lineage>
        <taxon>Archaea</taxon>
        <taxon>Methanobacteriati</taxon>
        <taxon>Methanobacteriota</taxon>
        <taxon>Stenosarchaea group</taxon>
        <taxon>Methanomicrobia</taxon>
        <taxon>Methanotrichales</taxon>
        <taxon>Methanotrichaceae</taxon>
        <taxon>Methanothrix</taxon>
    </lineage>
</organism>
<keyword evidence="11" id="KW-0515">Mutator protein</keyword>
<evidence type="ECO:0000256" key="9">
    <source>
        <dbReference type="ARBA" id="ARBA00023204"/>
    </source>
</evidence>
<dbReference type="GO" id="GO:0042276">
    <property type="term" value="P:error-prone translesion synthesis"/>
    <property type="evidence" value="ECO:0007669"/>
    <property type="project" value="TreeGrafter"/>
</dbReference>
<gene>
    <name evidence="11" type="primary">dbh</name>
    <name evidence="13" type="ORF">XD72_1754</name>
    <name evidence="14" type="ORF">XE07_1418</name>
</gene>
<dbReference type="PATRIC" id="fig|301375.6.peg.545"/>
<dbReference type="EMBL" id="LGFT01000044">
    <property type="protein sequence ID" value="KUK43854.1"/>
    <property type="molecule type" value="Genomic_DNA"/>
</dbReference>
<feature type="domain" description="UmuC" evidence="12">
    <location>
        <begin position="4"/>
        <end position="188"/>
    </location>
</feature>
<dbReference type="HAMAP" id="MF_01113">
    <property type="entry name" value="DNApol_IV"/>
    <property type="match status" value="1"/>
</dbReference>
<evidence type="ECO:0000256" key="8">
    <source>
        <dbReference type="ARBA" id="ARBA00022932"/>
    </source>
</evidence>
<evidence type="ECO:0000256" key="10">
    <source>
        <dbReference type="ARBA" id="ARBA00049244"/>
    </source>
</evidence>
<dbReference type="InterPro" id="IPR017961">
    <property type="entry name" value="DNA_pol_Y-fam_little_finger"/>
</dbReference>
<evidence type="ECO:0000256" key="7">
    <source>
        <dbReference type="ARBA" id="ARBA00022842"/>
    </source>
</evidence>
<keyword evidence="7 11" id="KW-0460">Magnesium</keyword>
<keyword evidence="5 11" id="KW-0479">Metal-binding</keyword>
<keyword evidence="6 11" id="KW-0227">DNA damage</keyword>
<comment type="catalytic activity">
    <reaction evidence="10 11">
        <text>DNA(n) + a 2'-deoxyribonucleoside 5'-triphosphate = DNA(n+1) + diphosphate</text>
        <dbReference type="Rhea" id="RHEA:22508"/>
        <dbReference type="Rhea" id="RHEA-COMP:17339"/>
        <dbReference type="Rhea" id="RHEA-COMP:17340"/>
        <dbReference type="ChEBI" id="CHEBI:33019"/>
        <dbReference type="ChEBI" id="CHEBI:61560"/>
        <dbReference type="ChEBI" id="CHEBI:173112"/>
        <dbReference type="EC" id="2.7.7.7"/>
    </reaction>
</comment>
<comment type="subunit">
    <text evidence="11">Monomer.</text>
</comment>
<evidence type="ECO:0000313" key="15">
    <source>
        <dbReference type="Proteomes" id="UP000053961"/>
    </source>
</evidence>
<reference evidence="14" key="1">
    <citation type="journal article" date="2015" name="MBio">
        <title>Genome-resolved metagenomic analysis reveals roles for candidate phyla and other microbial community members in biogeochemical transformations in oil reservoirs.</title>
        <authorList>
            <person name="Hu P."/>
            <person name="Tom L."/>
            <person name="Singh A."/>
            <person name="Thomas B.C."/>
            <person name="Baker B.J."/>
            <person name="Piceno Y.M."/>
            <person name="Andersen G.L."/>
            <person name="Banfield J.F."/>
        </authorList>
    </citation>
    <scope>NUCLEOTIDE SEQUENCE [LARGE SCALE GENOMIC DNA]</scope>
    <source>
        <strain evidence="14">56_747</strain>
    </source>
</reference>
<evidence type="ECO:0000256" key="1">
    <source>
        <dbReference type="ARBA" id="ARBA00010945"/>
    </source>
</evidence>
<evidence type="ECO:0000256" key="4">
    <source>
        <dbReference type="ARBA" id="ARBA00022705"/>
    </source>
</evidence>
<dbReference type="PANTHER" id="PTHR11076:SF33">
    <property type="entry name" value="DNA POLYMERASE KAPPA"/>
    <property type="match status" value="1"/>
</dbReference>
<keyword evidence="11" id="KW-0238">DNA-binding</keyword>
<keyword evidence="8 11" id="KW-0239">DNA-directed DNA polymerase</keyword>
<keyword evidence="2 11" id="KW-0808">Transferase</keyword>
<dbReference type="Proteomes" id="UP000053961">
    <property type="component" value="Unassembled WGS sequence"/>
</dbReference>
<dbReference type="CDD" id="cd03586">
    <property type="entry name" value="PolY_Pol_IV_kappa"/>
    <property type="match status" value="1"/>
</dbReference>
<evidence type="ECO:0000313" key="13">
    <source>
        <dbReference type="EMBL" id="KUK43854.1"/>
    </source>
</evidence>
<comment type="function">
    <text evidence="11">Poorly processive, error-prone DNA polymerase involved in untargeted mutagenesis. Copies undamaged DNA at stalled replication forks, which arise in vivo from mismatched or misaligned primer ends. These misaligned primers can be extended by PolIV. Exhibits no 3'-5' exonuclease (proofreading) activity. May be involved in translesional synthesis.</text>
</comment>
<sequence length="348" mass="39296">MRVILHVDLDAFFPAVEVREHPELKGKPVIVGADPKEGTGRGVVSSASYEARKSGVRSAMPISRAWKLCPEGVYLRPHFDLYTKASNNIMQILKSHADKFEQAGIDEAYLDISSRVKDFNEAAEVAKKLMEEVLDKERLTCSVGVAPNKMLAKIGSDFEKLYGLTVIRAEDAKEFLAPLNVRKILGVGPKTEERLQDLNIVTIGDLAATDPELLVRQFGCWGIKLHEYAHGIDRREVIEGYETKSIGREVTFEKDVDDPSKILETLDDLAEEIHTELIDSGFRFKTITVKVRYENFDTYTRAKSLSFLTNDLYILRNNARRLIDAFLRGNKKIRLVGLRVSTLKRGNR</sequence>
<dbReference type="GO" id="GO:0003887">
    <property type="term" value="F:DNA-directed DNA polymerase activity"/>
    <property type="evidence" value="ECO:0007669"/>
    <property type="project" value="UniProtKB-UniRule"/>
</dbReference>
<dbReference type="InterPro" id="IPR050116">
    <property type="entry name" value="DNA_polymerase-Y"/>
</dbReference>
<keyword evidence="11" id="KW-0963">Cytoplasm</keyword>
<dbReference type="GO" id="GO:0006281">
    <property type="term" value="P:DNA repair"/>
    <property type="evidence" value="ECO:0007669"/>
    <property type="project" value="UniProtKB-UniRule"/>
</dbReference>
<evidence type="ECO:0000256" key="2">
    <source>
        <dbReference type="ARBA" id="ARBA00022679"/>
    </source>
</evidence>
<dbReference type="GO" id="GO:0000287">
    <property type="term" value="F:magnesium ion binding"/>
    <property type="evidence" value="ECO:0007669"/>
    <property type="project" value="UniProtKB-UniRule"/>
</dbReference>
<dbReference type="GO" id="GO:0006261">
    <property type="term" value="P:DNA-templated DNA replication"/>
    <property type="evidence" value="ECO:0007669"/>
    <property type="project" value="UniProtKB-UniRule"/>
</dbReference>
<feature type="binding site" evidence="11">
    <location>
        <position position="106"/>
    </location>
    <ligand>
        <name>Mg(2+)</name>
        <dbReference type="ChEBI" id="CHEBI:18420"/>
    </ligand>
</feature>
<dbReference type="InterPro" id="IPR024728">
    <property type="entry name" value="PolY_HhH_motif"/>
</dbReference>
<keyword evidence="4 11" id="KW-0235">DNA replication</keyword>
<protein>
    <recommendedName>
        <fullName evidence="11">DNA polymerase IV</fullName>
        <shortName evidence="11">Pol IV</shortName>
        <ecNumber evidence="11">2.7.7.7</ecNumber>
    </recommendedName>
</protein>
<comment type="caution">
    <text evidence="13">The sequence shown here is derived from an EMBL/GenBank/DDBJ whole genome shotgun (WGS) entry which is preliminary data.</text>
</comment>
<accession>A0A101FT29</accession>
<dbReference type="Pfam" id="PF11799">
    <property type="entry name" value="IMS_C"/>
    <property type="match status" value="1"/>
</dbReference>
<comment type="subcellular location">
    <subcellularLocation>
        <location evidence="11">Cytoplasm</location>
    </subcellularLocation>
</comment>
<dbReference type="Gene3D" id="3.30.70.270">
    <property type="match status" value="1"/>
</dbReference>
<evidence type="ECO:0000256" key="5">
    <source>
        <dbReference type="ARBA" id="ARBA00022723"/>
    </source>
</evidence>
<dbReference type="FunFam" id="3.30.1490.100:FF:000004">
    <property type="entry name" value="DNA polymerase IV"/>
    <property type="match status" value="1"/>
</dbReference>
<dbReference type="Gene3D" id="3.30.1490.100">
    <property type="entry name" value="DNA polymerase, Y-family, little finger domain"/>
    <property type="match status" value="1"/>
</dbReference>
<dbReference type="InterPro" id="IPR022880">
    <property type="entry name" value="DNApol_IV"/>
</dbReference>
<dbReference type="Gene3D" id="3.40.1170.60">
    <property type="match status" value="1"/>
</dbReference>
<comment type="similarity">
    <text evidence="1 11">Belongs to the DNA polymerase type-Y family.</text>
</comment>
<evidence type="ECO:0000313" key="14">
    <source>
        <dbReference type="EMBL" id="KUK95982.1"/>
    </source>
</evidence>
<evidence type="ECO:0000256" key="6">
    <source>
        <dbReference type="ARBA" id="ARBA00022763"/>
    </source>
</evidence>
<dbReference type="Proteomes" id="UP000057043">
    <property type="component" value="Unassembled WGS sequence"/>
</dbReference>
<feature type="active site" evidence="11">
    <location>
        <position position="107"/>
    </location>
</feature>
<proteinExistence type="inferred from homology"/>
<dbReference type="GO" id="GO:0003684">
    <property type="term" value="F:damaged DNA binding"/>
    <property type="evidence" value="ECO:0007669"/>
    <property type="project" value="InterPro"/>
</dbReference>
<keyword evidence="9 11" id="KW-0234">DNA repair</keyword>
<dbReference type="PANTHER" id="PTHR11076">
    <property type="entry name" value="DNA REPAIR POLYMERASE UMUC / TRANSFERASE FAMILY MEMBER"/>
    <property type="match status" value="1"/>
</dbReference>
<name>A0A101FT29_9EURY</name>
<dbReference type="InterPro" id="IPR036775">
    <property type="entry name" value="DNA_pol_Y-fam_lit_finger_sf"/>
</dbReference>
<comment type="cofactor">
    <cofactor evidence="11">
        <name>Mg(2+)</name>
        <dbReference type="ChEBI" id="CHEBI:18420"/>
    </cofactor>
    <text evidence="11">Binds 2 magnesium ions per subunit.</text>
</comment>
<dbReference type="NCBIfam" id="NF002677">
    <property type="entry name" value="PRK02406.1"/>
    <property type="match status" value="1"/>
</dbReference>
<dbReference type="EC" id="2.7.7.7" evidence="11"/>